<gene>
    <name evidence="1" type="ORF">JX265_004893</name>
</gene>
<dbReference type="EMBL" id="JAFIMR010000009">
    <property type="protein sequence ID" value="KAI1874685.1"/>
    <property type="molecule type" value="Genomic_DNA"/>
</dbReference>
<sequence length="318" mass="36602">MAQYTLSEENVRTIPDGWFQACIDRMYDEDNTLQAILSLEVKVLQPFHNGSISADEAAYSITRPITDYSVPKLNTYSDGSRALAQLWALLIEALIEWPSTQTPPLVALLIQIKKAPGHIHRREARDEEEKPLCWDDLPYFTRVWSDNHWMSPGQIARRCPDDATLRRARDQYIKQQDVEAQIVAAQLFTQGPLAYPRALQYVVQALEWTPGSDDHRRAPDDALADEQIRLDFLIPASGRWITHCGQRLYNSLHSNDIPGWDPRDIPRSPVSFGNPHERWTFWVERLLKLLKEEQDDELKEAAESAVRYMRTIANGQNL</sequence>
<name>A0A9P9WQ91_9PEZI</name>
<proteinExistence type="predicted"/>
<keyword evidence="2" id="KW-1185">Reference proteome</keyword>
<accession>A0A9P9WQ91</accession>
<protein>
    <submittedName>
        <fullName evidence="1">Uncharacterized protein</fullName>
    </submittedName>
</protein>
<dbReference type="InterPro" id="IPR022085">
    <property type="entry name" value="OpdG"/>
</dbReference>
<dbReference type="Pfam" id="PF12311">
    <property type="entry name" value="DUF3632"/>
    <property type="match status" value="1"/>
</dbReference>
<organism evidence="1 2">
    <name type="scientific">Neoarthrinium moseri</name>
    <dbReference type="NCBI Taxonomy" id="1658444"/>
    <lineage>
        <taxon>Eukaryota</taxon>
        <taxon>Fungi</taxon>
        <taxon>Dikarya</taxon>
        <taxon>Ascomycota</taxon>
        <taxon>Pezizomycotina</taxon>
        <taxon>Sordariomycetes</taxon>
        <taxon>Xylariomycetidae</taxon>
        <taxon>Amphisphaeriales</taxon>
        <taxon>Apiosporaceae</taxon>
        <taxon>Neoarthrinium</taxon>
    </lineage>
</organism>
<dbReference type="PANTHER" id="PTHR38797:SF4">
    <property type="entry name" value="NUCLEAR PORE COMPLEX PROTEIN NUP85"/>
    <property type="match status" value="1"/>
</dbReference>
<evidence type="ECO:0000313" key="2">
    <source>
        <dbReference type="Proteomes" id="UP000829685"/>
    </source>
</evidence>
<dbReference type="AlphaFoldDB" id="A0A9P9WQ91"/>
<dbReference type="PANTHER" id="PTHR38797">
    <property type="entry name" value="NUCLEAR PORE COMPLEX PROTEIN NUP85-RELATED"/>
    <property type="match status" value="1"/>
</dbReference>
<reference evidence="1" key="1">
    <citation type="submission" date="2021-03" db="EMBL/GenBank/DDBJ databases">
        <title>Revisited historic fungal species revealed as producer of novel bioactive compounds through whole genome sequencing and comparative genomics.</title>
        <authorList>
            <person name="Vignolle G.A."/>
            <person name="Hochenegger N."/>
            <person name="Mach R.L."/>
            <person name="Mach-Aigner A.R."/>
            <person name="Javad Rahimi M."/>
            <person name="Salim K.A."/>
            <person name="Chan C.M."/>
            <person name="Lim L.B.L."/>
            <person name="Cai F."/>
            <person name="Druzhinina I.S."/>
            <person name="U'Ren J.M."/>
            <person name="Derntl C."/>
        </authorList>
    </citation>
    <scope>NUCLEOTIDE SEQUENCE</scope>
    <source>
        <strain evidence="1">TUCIM 5799</strain>
    </source>
</reference>
<dbReference type="Proteomes" id="UP000829685">
    <property type="component" value="Unassembled WGS sequence"/>
</dbReference>
<evidence type="ECO:0000313" key="1">
    <source>
        <dbReference type="EMBL" id="KAI1874685.1"/>
    </source>
</evidence>
<dbReference type="InterPro" id="IPR053204">
    <property type="entry name" value="Oxopyrrolidines_Biosynth-assoc"/>
</dbReference>
<comment type="caution">
    <text evidence="1">The sequence shown here is derived from an EMBL/GenBank/DDBJ whole genome shotgun (WGS) entry which is preliminary data.</text>
</comment>